<dbReference type="Proteomes" id="UP000792457">
    <property type="component" value="Unassembled WGS sequence"/>
</dbReference>
<gene>
    <name evidence="2" type="ORF">J437_LFUL019234</name>
</gene>
<feature type="compositionally biased region" description="Basic and acidic residues" evidence="1">
    <location>
        <begin position="46"/>
        <end position="58"/>
    </location>
</feature>
<dbReference type="EMBL" id="KZ309728">
    <property type="protein sequence ID" value="KAG8239590.1"/>
    <property type="molecule type" value="Genomic_DNA"/>
</dbReference>
<dbReference type="AlphaFoldDB" id="A0A8K0KRB9"/>
<feature type="compositionally biased region" description="Basic and acidic residues" evidence="1">
    <location>
        <begin position="205"/>
        <end position="222"/>
    </location>
</feature>
<sequence length="282" mass="30951">MYKCFSEPEPLKASDVKETCSDHSDSSQTSGTKSENEKIIGPTLTAEERRKMFKERTLSESSVESNPAKQAVKGILKRKGRAGLGRSLSESSGGEEYGWMAPLLSQSSSVGSSPSLSDINRLTLGESLKEEEEEYDEEEDDDEEDGEKVKKIVRFSDVISQKTYRSNSSILGQRKKNQRKLRNKKRAAERRASESENSVDEGDTGTDKSDCNSDSSPPDKAEITVQQEQSSAKGKSKASAKKKGNGNKGKGKRVDPKASNPEGATSSQHLEMKSDLIFQLEL</sequence>
<keyword evidence="3" id="KW-1185">Reference proteome</keyword>
<feature type="compositionally biased region" description="Basic residues" evidence="1">
    <location>
        <begin position="234"/>
        <end position="251"/>
    </location>
</feature>
<reference evidence="2" key="1">
    <citation type="submission" date="2013-04" db="EMBL/GenBank/DDBJ databases">
        <authorList>
            <person name="Qu J."/>
            <person name="Murali S.C."/>
            <person name="Bandaranaike D."/>
            <person name="Bellair M."/>
            <person name="Blankenburg K."/>
            <person name="Chao H."/>
            <person name="Dinh H."/>
            <person name="Doddapaneni H."/>
            <person name="Downs B."/>
            <person name="Dugan-Rocha S."/>
            <person name="Elkadiri S."/>
            <person name="Gnanaolivu R.D."/>
            <person name="Hernandez B."/>
            <person name="Javaid M."/>
            <person name="Jayaseelan J.C."/>
            <person name="Lee S."/>
            <person name="Li M."/>
            <person name="Ming W."/>
            <person name="Munidasa M."/>
            <person name="Muniz J."/>
            <person name="Nguyen L."/>
            <person name="Ongeri F."/>
            <person name="Osuji N."/>
            <person name="Pu L.-L."/>
            <person name="Puazo M."/>
            <person name="Qu C."/>
            <person name="Quiroz J."/>
            <person name="Raj R."/>
            <person name="Weissenberger G."/>
            <person name="Xin Y."/>
            <person name="Zou X."/>
            <person name="Han Y."/>
            <person name="Richards S."/>
            <person name="Worley K."/>
            <person name="Muzny D."/>
            <person name="Gibbs R."/>
        </authorList>
    </citation>
    <scope>NUCLEOTIDE SEQUENCE</scope>
    <source>
        <strain evidence="2">Sampled in the wild</strain>
    </source>
</reference>
<comment type="caution">
    <text evidence="2">The sequence shown here is derived from an EMBL/GenBank/DDBJ whole genome shotgun (WGS) entry which is preliminary data.</text>
</comment>
<proteinExistence type="predicted"/>
<accession>A0A8K0KRB9</accession>
<feature type="compositionally biased region" description="Basic and acidic residues" evidence="1">
    <location>
        <begin position="9"/>
        <end position="25"/>
    </location>
</feature>
<reference evidence="2" key="2">
    <citation type="submission" date="2017-10" db="EMBL/GenBank/DDBJ databases">
        <title>Ladona fulva Genome sequencing and assembly.</title>
        <authorList>
            <person name="Murali S."/>
            <person name="Richards S."/>
            <person name="Bandaranaike D."/>
            <person name="Bellair M."/>
            <person name="Blankenburg K."/>
            <person name="Chao H."/>
            <person name="Dinh H."/>
            <person name="Doddapaneni H."/>
            <person name="Dugan-Rocha S."/>
            <person name="Elkadiri S."/>
            <person name="Gnanaolivu R."/>
            <person name="Hernandez B."/>
            <person name="Skinner E."/>
            <person name="Javaid M."/>
            <person name="Lee S."/>
            <person name="Li M."/>
            <person name="Ming W."/>
            <person name="Munidasa M."/>
            <person name="Muniz J."/>
            <person name="Nguyen L."/>
            <person name="Hughes D."/>
            <person name="Osuji N."/>
            <person name="Pu L.-L."/>
            <person name="Puazo M."/>
            <person name="Qu C."/>
            <person name="Quiroz J."/>
            <person name="Raj R."/>
            <person name="Weissenberger G."/>
            <person name="Xin Y."/>
            <person name="Zou X."/>
            <person name="Han Y."/>
            <person name="Worley K."/>
            <person name="Muzny D."/>
            <person name="Gibbs R."/>
        </authorList>
    </citation>
    <scope>NUCLEOTIDE SEQUENCE</scope>
    <source>
        <strain evidence="2">Sampled in the wild</strain>
    </source>
</reference>
<organism evidence="2 3">
    <name type="scientific">Ladona fulva</name>
    <name type="common">Scarce chaser dragonfly</name>
    <name type="synonym">Libellula fulva</name>
    <dbReference type="NCBI Taxonomy" id="123851"/>
    <lineage>
        <taxon>Eukaryota</taxon>
        <taxon>Metazoa</taxon>
        <taxon>Ecdysozoa</taxon>
        <taxon>Arthropoda</taxon>
        <taxon>Hexapoda</taxon>
        <taxon>Insecta</taxon>
        <taxon>Pterygota</taxon>
        <taxon>Palaeoptera</taxon>
        <taxon>Odonata</taxon>
        <taxon>Epiprocta</taxon>
        <taxon>Anisoptera</taxon>
        <taxon>Libelluloidea</taxon>
        <taxon>Libellulidae</taxon>
        <taxon>Ladona</taxon>
    </lineage>
</organism>
<feature type="compositionally biased region" description="Low complexity" evidence="1">
    <location>
        <begin position="84"/>
        <end position="117"/>
    </location>
</feature>
<feature type="compositionally biased region" description="Polar residues" evidence="1">
    <location>
        <begin position="158"/>
        <end position="171"/>
    </location>
</feature>
<feature type="compositionally biased region" description="Polar residues" evidence="1">
    <location>
        <begin position="59"/>
        <end position="68"/>
    </location>
</feature>
<evidence type="ECO:0000313" key="3">
    <source>
        <dbReference type="Proteomes" id="UP000792457"/>
    </source>
</evidence>
<feature type="compositionally biased region" description="Basic residues" evidence="1">
    <location>
        <begin position="173"/>
        <end position="188"/>
    </location>
</feature>
<name>A0A8K0KRB9_LADFU</name>
<protein>
    <submittedName>
        <fullName evidence="2">Uncharacterized protein</fullName>
    </submittedName>
</protein>
<feature type="compositionally biased region" description="Acidic residues" evidence="1">
    <location>
        <begin position="129"/>
        <end position="146"/>
    </location>
</feature>
<evidence type="ECO:0000313" key="2">
    <source>
        <dbReference type="EMBL" id="KAG8239590.1"/>
    </source>
</evidence>
<feature type="region of interest" description="Disordered" evidence="1">
    <location>
        <begin position="1"/>
        <end position="282"/>
    </location>
</feature>
<evidence type="ECO:0000256" key="1">
    <source>
        <dbReference type="SAM" id="MobiDB-lite"/>
    </source>
</evidence>